<dbReference type="Gene3D" id="1.10.443.10">
    <property type="entry name" value="Intergrase catalytic core"/>
    <property type="match status" value="1"/>
</dbReference>
<comment type="caution">
    <text evidence="3">The sequence shown here is derived from an EMBL/GenBank/DDBJ whole genome shotgun (WGS) entry which is preliminary data.</text>
</comment>
<keyword evidence="1" id="KW-0233">DNA recombination</keyword>
<keyword evidence="4" id="KW-1185">Reference proteome</keyword>
<dbReference type="Pfam" id="PF00589">
    <property type="entry name" value="Phage_integrase"/>
    <property type="match status" value="1"/>
</dbReference>
<evidence type="ECO:0000313" key="4">
    <source>
        <dbReference type="Proteomes" id="UP001597340"/>
    </source>
</evidence>
<protein>
    <submittedName>
        <fullName evidence="3">Tyrosine-type recombinase/integrase</fullName>
    </submittedName>
</protein>
<dbReference type="SUPFAM" id="SSF56349">
    <property type="entry name" value="DNA breaking-rejoining enzymes"/>
    <property type="match status" value="1"/>
</dbReference>
<proteinExistence type="predicted"/>
<feature type="domain" description="Tyr recombinase" evidence="2">
    <location>
        <begin position="1"/>
        <end position="55"/>
    </location>
</feature>
<evidence type="ECO:0000256" key="1">
    <source>
        <dbReference type="ARBA" id="ARBA00023172"/>
    </source>
</evidence>
<gene>
    <name evidence="3" type="ORF">ACFQ5D_17770</name>
</gene>
<accession>A0ABW4DGM9</accession>
<dbReference type="RefSeq" id="WP_377532060.1">
    <property type="nucleotide sequence ID" value="NZ_JAFFQR010000005.1"/>
</dbReference>
<dbReference type="PROSITE" id="PS51898">
    <property type="entry name" value="TYR_RECOMBINASE"/>
    <property type="match status" value="1"/>
</dbReference>
<organism evidence="3 4">
    <name type="scientific">Paenibacillus farraposensis</name>
    <dbReference type="NCBI Taxonomy" id="2807095"/>
    <lineage>
        <taxon>Bacteria</taxon>
        <taxon>Bacillati</taxon>
        <taxon>Bacillota</taxon>
        <taxon>Bacilli</taxon>
        <taxon>Bacillales</taxon>
        <taxon>Paenibacillaceae</taxon>
        <taxon>Paenibacillus</taxon>
    </lineage>
</organism>
<evidence type="ECO:0000259" key="2">
    <source>
        <dbReference type="PROSITE" id="PS51898"/>
    </source>
</evidence>
<reference evidence="4" key="1">
    <citation type="journal article" date="2019" name="Int. J. Syst. Evol. Microbiol.">
        <title>The Global Catalogue of Microorganisms (GCM) 10K type strain sequencing project: providing services to taxonomists for standard genome sequencing and annotation.</title>
        <authorList>
            <consortium name="The Broad Institute Genomics Platform"/>
            <consortium name="The Broad Institute Genome Sequencing Center for Infectious Disease"/>
            <person name="Wu L."/>
            <person name="Ma J."/>
        </authorList>
    </citation>
    <scope>NUCLEOTIDE SEQUENCE [LARGE SCALE GENOMIC DNA]</scope>
    <source>
        <strain evidence="4">CCM 9147</strain>
    </source>
</reference>
<evidence type="ECO:0000313" key="3">
    <source>
        <dbReference type="EMBL" id="MFD1463197.1"/>
    </source>
</evidence>
<sequence>MKNFLTIIKQACSNRDYLMFHLLIYTGARKGELLALRWSDIDFRKKQSTKKLTLL</sequence>
<dbReference type="Proteomes" id="UP001597340">
    <property type="component" value="Unassembled WGS sequence"/>
</dbReference>
<dbReference type="EMBL" id="JBHTNZ010000028">
    <property type="protein sequence ID" value="MFD1463197.1"/>
    <property type="molecule type" value="Genomic_DNA"/>
</dbReference>
<dbReference type="InterPro" id="IPR002104">
    <property type="entry name" value="Integrase_catalytic"/>
</dbReference>
<dbReference type="InterPro" id="IPR013762">
    <property type="entry name" value="Integrase-like_cat_sf"/>
</dbReference>
<dbReference type="InterPro" id="IPR011010">
    <property type="entry name" value="DNA_brk_join_enz"/>
</dbReference>
<name>A0ABW4DGM9_9BACL</name>